<organism evidence="2 3">
    <name type="scientific">Flavobacterium rhizophilum</name>
    <dbReference type="NCBI Taxonomy" id="3163296"/>
    <lineage>
        <taxon>Bacteria</taxon>
        <taxon>Pseudomonadati</taxon>
        <taxon>Bacteroidota</taxon>
        <taxon>Flavobacteriia</taxon>
        <taxon>Flavobacteriales</taxon>
        <taxon>Flavobacteriaceae</taxon>
        <taxon>Flavobacterium</taxon>
    </lineage>
</organism>
<accession>A0ABW8YAF3</accession>
<sequence length="62" mass="7380">MFIAVTFTVFQIKDLGAYSKMANFYKKFYYHIAHHLFAQLGILNYPYIAFIIKSMLIMHIEI</sequence>
<keyword evidence="1" id="KW-0472">Membrane</keyword>
<keyword evidence="1" id="KW-0812">Transmembrane</keyword>
<gene>
    <name evidence="2" type="ORF">ABS768_06740</name>
</gene>
<feature type="transmembrane region" description="Helical" evidence="1">
    <location>
        <begin position="28"/>
        <end position="52"/>
    </location>
</feature>
<evidence type="ECO:0000313" key="3">
    <source>
        <dbReference type="Proteomes" id="UP001629059"/>
    </source>
</evidence>
<evidence type="ECO:0000256" key="1">
    <source>
        <dbReference type="SAM" id="Phobius"/>
    </source>
</evidence>
<protein>
    <submittedName>
        <fullName evidence="2">Uncharacterized protein</fullName>
    </submittedName>
</protein>
<comment type="caution">
    <text evidence="2">The sequence shown here is derived from an EMBL/GenBank/DDBJ whole genome shotgun (WGS) entry which is preliminary data.</text>
</comment>
<keyword evidence="1" id="KW-1133">Transmembrane helix</keyword>
<evidence type="ECO:0000313" key="2">
    <source>
        <dbReference type="EMBL" id="MFL9837186.1"/>
    </source>
</evidence>
<keyword evidence="3" id="KW-1185">Reference proteome</keyword>
<dbReference type="RefSeq" id="WP_408074187.1">
    <property type="nucleotide sequence ID" value="NZ_JBELQB010000004.1"/>
</dbReference>
<dbReference type="EMBL" id="JBELQB010000004">
    <property type="protein sequence ID" value="MFL9837186.1"/>
    <property type="molecule type" value="Genomic_DNA"/>
</dbReference>
<reference evidence="2 3" key="1">
    <citation type="submission" date="2024-06" db="EMBL/GenBank/DDBJ databases">
        <authorList>
            <person name="Kaempfer P."/>
            <person name="Viver T."/>
        </authorList>
    </citation>
    <scope>NUCLEOTIDE SEQUENCE [LARGE SCALE GENOMIC DNA]</scope>
    <source>
        <strain evidence="2 3">ST-75</strain>
    </source>
</reference>
<dbReference type="Proteomes" id="UP001629059">
    <property type="component" value="Unassembled WGS sequence"/>
</dbReference>
<proteinExistence type="predicted"/>
<name>A0ABW8YAF3_9FLAO</name>